<comment type="pathway">
    <text evidence="1">Porphyrin-containing compound metabolism; protoporphyrin-IX biosynthesis; protoporphyrinogen-IX from coproporphyrinogen-III (O2 route): step 1/1.</text>
</comment>
<dbReference type="GO" id="GO:0005737">
    <property type="term" value="C:cytoplasm"/>
    <property type="evidence" value="ECO:0007669"/>
    <property type="project" value="TreeGrafter"/>
</dbReference>
<dbReference type="PANTHER" id="PTHR10755">
    <property type="entry name" value="COPROPORPHYRINOGEN III OXIDASE, MITOCHONDRIAL"/>
    <property type="match status" value="1"/>
</dbReference>
<evidence type="ECO:0000313" key="9">
    <source>
        <dbReference type="Proteomes" id="UP000281391"/>
    </source>
</evidence>
<comment type="similarity">
    <text evidence="2">Belongs to the aerobic coproporphyrinogen-III oxidase family.</text>
</comment>
<evidence type="ECO:0000256" key="1">
    <source>
        <dbReference type="ARBA" id="ARBA00005168"/>
    </source>
</evidence>
<dbReference type="PANTHER" id="PTHR10755:SF0">
    <property type="entry name" value="OXYGEN-DEPENDENT COPROPORPHYRINOGEN-III OXIDASE, MITOCHONDRIAL"/>
    <property type="match status" value="1"/>
</dbReference>
<name>A0A3S4FQU4_SEROD</name>
<dbReference type="Proteomes" id="UP000281391">
    <property type="component" value="Chromosome"/>
</dbReference>
<dbReference type="EMBL" id="LR134117">
    <property type="protein sequence ID" value="VDZ59805.1"/>
    <property type="molecule type" value="Genomic_DNA"/>
</dbReference>
<dbReference type="EC" id="1.3.3.3" evidence="4"/>
<dbReference type="InterPro" id="IPR001260">
    <property type="entry name" value="Coprogen_oxidase_aer"/>
</dbReference>
<gene>
    <name evidence="8" type="primary">hemF_1</name>
    <name evidence="8" type="ORF">NCTC11214_03198</name>
</gene>
<dbReference type="GO" id="GO:0006782">
    <property type="term" value="P:protoporphyrinogen IX biosynthetic process"/>
    <property type="evidence" value="ECO:0007669"/>
    <property type="project" value="TreeGrafter"/>
</dbReference>
<protein>
    <recommendedName>
        <fullName evidence="4">coproporphyrinogen oxidase</fullName>
        <ecNumber evidence="4">1.3.3.3</ecNumber>
    </recommendedName>
</protein>
<keyword evidence="7" id="KW-0627">Porphyrin biosynthesis</keyword>
<proteinExistence type="inferred from homology"/>
<dbReference type="AlphaFoldDB" id="A0A3S4FQU4"/>
<evidence type="ECO:0000256" key="3">
    <source>
        <dbReference type="ARBA" id="ARBA00011738"/>
    </source>
</evidence>
<dbReference type="SUPFAM" id="SSF102886">
    <property type="entry name" value="Coproporphyrinogen III oxidase"/>
    <property type="match status" value="1"/>
</dbReference>
<dbReference type="KEGG" id="sof:NCTC11214_03198"/>
<evidence type="ECO:0000256" key="6">
    <source>
        <dbReference type="ARBA" id="ARBA00023133"/>
    </source>
</evidence>
<evidence type="ECO:0000256" key="4">
    <source>
        <dbReference type="ARBA" id="ARBA00012869"/>
    </source>
</evidence>
<accession>A0A3S4FQU4</accession>
<evidence type="ECO:0000256" key="2">
    <source>
        <dbReference type="ARBA" id="ARBA00010644"/>
    </source>
</evidence>
<comment type="subunit">
    <text evidence="3">Homodimer.</text>
</comment>
<keyword evidence="6" id="KW-0350">Heme biosynthesis</keyword>
<reference evidence="8 9" key="1">
    <citation type="submission" date="2018-12" db="EMBL/GenBank/DDBJ databases">
        <authorList>
            <consortium name="Pathogen Informatics"/>
        </authorList>
    </citation>
    <scope>NUCLEOTIDE SEQUENCE [LARGE SCALE GENOMIC DNA]</scope>
    <source>
        <strain evidence="8 9">NCTC11214</strain>
    </source>
</reference>
<evidence type="ECO:0000256" key="5">
    <source>
        <dbReference type="ARBA" id="ARBA00023002"/>
    </source>
</evidence>
<dbReference type="Gene3D" id="3.40.1500.10">
    <property type="entry name" value="Coproporphyrinogen III oxidase, aerobic"/>
    <property type="match status" value="1"/>
</dbReference>
<dbReference type="GO" id="GO:0004109">
    <property type="term" value="F:coproporphyrinogen oxidase activity"/>
    <property type="evidence" value="ECO:0007669"/>
    <property type="project" value="UniProtKB-EC"/>
</dbReference>
<organism evidence="8 9">
    <name type="scientific">Serratia odorifera</name>
    <dbReference type="NCBI Taxonomy" id="618"/>
    <lineage>
        <taxon>Bacteria</taxon>
        <taxon>Pseudomonadati</taxon>
        <taxon>Pseudomonadota</taxon>
        <taxon>Gammaproteobacteria</taxon>
        <taxon>Enterobacterales</taxon>
        <taxon>Yersiniaceae</taxon>
        <taxon>Serratia</taxon>
    </lineage>
</organism>
<dbReference type="InterPro" id="IPR036406">
    <property type="entry name" value="Coprogen_oxidase_aer_sf"/>
</dbReference>
<dbReference type="Pfam" id="PF01218">
    <property type="entry name" value="Coprogen_oxidas"/>
    <property type="match status" value="1"/>
</dbReference>
<evidence type="ECO:0000313" key="8">
    <source>
        <dbReference type="EMBL" id="VDZ59805.1"/>
    </source>
</evidence>
<evidence type="ECO:0000256" key="7">
    <source>
        <dbReference type="ARBA" id="ARBA00023244"/>
    </source>
</evidence>
<keyword evidence="5 8" id="KW-0560">Oxidoreductase</keyword>
<sequence>MWDRGTLFGLQTGGRTESILMSMPPLVRWEYNYQPAEDSPEAALYRDFLPVRDWLEEQ</sequence>